<name>A0AAW2WC28_SESRA</name>
<evidence type="ECO:0000256" key="1">
    <source>
        <dbReference type="SAM" id="SignalP"/>
    </source>
</evidence>
<evidence type="ECO:0008006" key="3">
    <source>
        <dbReference type="Google" id="ProtNLM"/>
    </source>
</evidence>
<dbReference type="EMBL" id="JACGWJ010000002">
    <property type="protein sequence ID" value="KAL0437685.1"/>
    <property type="molecule type" value="Genomic_DNA"/>
</dbReference>
<dbReference type="AlphaFoldDB" id="A0AAW2WC28"/>
<sequence length="141" mass="15069">MLINLPLAASALSSASLSGVRALARGWDSLDCGGSGQVLAQLSSIPKRLVTRSSRSRFCNCGGVGNRAIDKLGFGRTIFWWPWSQDQIHGPSSRRSLPTSTIVAWLGLSFKKMMEDLDHLVAGSVVPPSSFGTSPANRLVN</sequence>
<evidence type="ECO:0000313" key="2">
    <source>
        <dbReference type="EMBL" id="KAL0437685.1"/>
    </source>
</evidence>
<feature type="signal peptide" evidence="1">
    <location>
        <begin position="1"/>
        <end position="22"/>
    </location>
</feature>
<comment type="caution">
    <text evidence="2">The sequence shown here is derived from an EMBL/GenBank/DDBJ whole genome shotgun (WGS) entry which is preliminary data.</text>
</comment>
<reference evidence="2" key="2">
    <citation type="journal article" date="2024" name="Plant">
        <title>Genomic evolution and insights into agronomic trait innovations of Sesamum species.</title>
        <authorList>
            <person name="Miao H."/>
            <person name="Wang L."/>
            <person name="Qu L."/>
            <person name="Liu H."/>
            <person name="Sun Y."/>
            <person name="Le M."/>
            <person name="Wang Q."/>
            <person name="Wei S."/>
            <person name="Zheng Y."/>
            <person name="Lin W."/>
            <person name="Duan Y."/>
            <person name="Cao H."/>
            <person name="Xiong S."/>
            <person name="Wang X."/>
            <person name="Wei L."/>
            <person name="Li C."/>
            <person name="Ma Q."/>
            <person name="Ju M."/>
            <person name="Zhao R."/>
            <person name="Li G."/>
            <person name="Mu C."/>
            <person name="Tian Q."/>
            <person name="Mei H."/>
            <person name="Zhang T."/>
            <person name="Gao T."/>
            <person name="Zhang H."/>
        </authorList>
    </citation>
    <scope>NUCLEOTIDE SEQUENCE</scope>
    <source>
        <strain evidence="2">G02</strain>
    </source>
</reference>
<proteinExistence type="predicted"/>
<gene>
    <name evidence="2" type="ORF">Sradi_0476400</name>
</gene>
<feature type="chain" id="PRO_5043722007" description="Secreted protein" evidence="1">
    <location>
        <begin position="23"/>
        <end position="141"/>
    </location>
</feature>
<reference evidence="2" key="1">
    <citation type="submission" date="2020-06" db="EMBL/GenBank/DDBJ databases">
        <authorList>
            <person name="Li T."/>
            <person name="Hu X."/>
            <person name="Zhang T."/>
            <person name="Song X."/>
            <person name="Zhang H."/>
            <person name="Dai N."/>
            <person name="Sheng W."/>
            <person name="Hou X."/>
            <person name="Wei L."/>
        </authorList>
    </citation>
    <scope>NUCLEOTIDE SEQUENCE</scope>
    <source>
        <strain evidence="2">G02</strain>
        <tissue evidence="2">Leaf</tissue>
    </source>
</reference>
<accession>A0AAW2WC28</accession>
<organism evidence="2">
    <name type="scientific">Sesamum radiatum</name>
    <name type="common">Black benniseed</name>
    <dbReference type="NCBI Taxonomy" id="300843"/>
    <lineage>
        <taxon>Eukaryota</taxon>
        <taxon>Viridiplantae</taxon>
        <taxon>Streptophyta</taxon>
        <taxon>Embryophyta</taxon>
        <taxon>Tracheophyta</taxon>
        <taxon>Spermatophyta</taxon>
        <taxon>Magnoliopsida</taxon>
        <taxon>eudicotyledons</taxon>
        <taxon>Gunneridae</taxon>
        <taxon>Pentapetalae</taxon>
        <taxon>asterids</taxon>
        <taxon>lamiids</taxon>
        <taxon>Lamiales</taxon>
        <taxon>Pedaliaceae</taxon>
        <taxon>Sesamum</taxon>
    </lineage>
</organism>
<protein>
    <recommendedName>
        <fullName evidence="3">Secreted protein</fullName>
    </recommendedName>
</protein>
<keyword evidence="1" id="KW-0732">Signal</keyword>